<dbReference type="Proteomes" id="UP000198836">
    <property type="component" value="Unassembled WGS sequence"/>
</dbReference>
<sequence length="291" mass="33271">MPIRHTKTFIMMQKHMIQSGIQFKKIIFAYHFLTMKKISLALLFVSITYLAYSQEETLNKKYRPIVIAFINAVKSGDVEKLSSKIKYPLNRAYPIPPIKNKQEFVKRYKEIFDDNLAKKIVNSTPETDWSDVGWRGIMLLRGELWLDTDGKLIAVNHQSKLEAEEQARLINVEKSSVHPSIGNFEQPVLVLETAQYRIRIDDLGNDNYRYASWPIKSKMSDKPELILTNGKFKPDGSGGNHNYQFKSGDYIYTCFIIVMGEKGAPPAQLVVTTAGKEILSQPAKKINPLLQ</sequence>
<evidence type="ECO:0000313" key="2">
    <source>
        <dbReference type="Proteomes" id="UP000198836"/>
    </source>
</evidence>
<evidence type="ECO:0000313" key="1">
    <source>
        <dbReference type="EMBL" id="SFA48371.1"/>
    </source>
</evidence>
<gene>
    <name evidence="1" type="ORF">SAMN04488511_10796</name>
</gene>
<reference evidence="2" key="1">
    <citation type="submission" date="2016-10" db="EMBL/GenBank/DDBJ databases">
        <authorList>
            <person name="Varghese N."/>
            <person name="Submissions S."/>
        </authorList>
    </citation>
    <scope>NUCLEOTIDE SEQUENCE [LARGE SCALE GENOMIC DNA]</scope>
    <source>
        <strain evidence="2">DSM 18130</strain>
    </source>
</reference>
<keyword evidence="2" id="KW-1185">Reference proteome</keyword>
<dbReference type="AlphaFoldDB" id="A0A1I0T9F5"/>
<protein>
    <submittedName>
        <fullName evidence="1">Uncharacterized protein</fullName>
    </submittedName>
</protein>
<dbReference type="EMBL" id="FOJM01000007">
    <property type="protein sequence ID" value="SFA48371.1"/>
    <property type="molecule type" value="Genomic_DNA"/>
</dbReference>
<organism evidence="1 2">
    <name type="scientific">Pedobacter suwonensis</name>
    <dbReference type="NCBI Taxonomy" id="332999"/>
    <lineage>
        <taxon>Bacteria</taxon>
        <taxon>Pseudomonadati</taxon>
        <taxon>Bacteroidota</taxon>
        <taxon>Sphingobacteriia</taxon>
        <taxon>Sphingobacteriales</taxon>
        <taxon>Sphingobacteriaceae</taxon>
        <taxon>Pedobacter</taxon>
    </lineage>
</organism>
<proteinExistence type="predicted"/>
<name>A0A1I0T9F5_9SPHI</name>
<accession>A0A1I0T9F5</accession>